<gene>
    <name evidence="2" type="ORF">A2786_04040</name>
</gene>
<dbReference type="PROSITE" id="PS51257">
    <property type="entry name" value="PROKAR_LIPOPROTEIN"/>
    <property type="match status" value="1"/>
</dbReference>
<dbReference type="InterPro" id="IPR011055">
    <property type="entry name" value="Dup_hybrid_motif"/>
</dbReference>
<sequence length="411" mass="45782">MKKLGVWVMAFPVVLFLIVAVTFFPGSALSVSCEDSCSDRSESERLSCLQEVRQACEAKLAETTSKKTTLQSAVNYLNSQIALTQSKINQTIYQIEQLEKEIELLTAKIAILDTSLEETTQVLLKRIAATYKQVKLQPLFLLVSSDGFSDFINRYKYLRAAQTNDRKIMFELEQERATLDQQKILKEEKQEEVLGLKTDLIGQKGKLAEQQAGKKKVLEETKNDEKRYQDLLARARAEFEAIQNVLAGGGTETEVGNVSEGQTIARMISGASCNSNGPHLHFTAVKGNSVENPFNYLKSVDHENCSGSSCGSTDGDSFSPSGDWNWPVDTPVKFSQGYGETWAVRNTWVGSIYRFHNGLDIYNSSLTVKSTKAGKLFRGSYVGASGCTLRYVKVDHSDSDIDTYYLHVDYL</sequence>
<organism evidence="2 3">
    <name type="scientific">Candidatus Chisholmbacteria bacterium RIFCSPHIGHO2_01_FULL_52_32</name>
    <dbReference type="NCBI Taxonomy" id="1797591"/>
    <lineage>
        <taxon>Bacteria</taxon>
        <taxon>Candidatus Chisholmiibacteriota</taxon>
    </lineage>
</organism>
<keyword evidence="1" id="KW-0175">Coiled coil</keyword>
<dbReference type="Gene3D" id="2.70.70.10">
    <property type="entry name" value="Glucose Permease (Domain IIA)"/>
    <property type="match status" value="2"/>
</dbReference>
<dbReference type="AlphaFoldDB" id="A0A1G1VTD1"/>
<evidence type="ECO:0008006" key="4">
    <source>
        <dbReference type="Google" id="ProtNLM"/>
    </source>
</evidence>
<evidence type="ECO:0000313" key="2">
    <source>
        <dbReference type="EMBL" id="OGY18642.1"/>
    </source>
</evidence>
<evidence type="ECO:0000313" key="3">
    <source>
        <dbReference type="Proteomes" id="UP000179233"/>
    </source>
</evidence>
<evidence type="ECO:0000256" key="1">
    <source>
        <dbReference type="SAM" id="Coils"/>
    </source>
</evidence>
<accession>A0A1G1VTD1</accession>
<feature type="coiled-coil region" evidence="1">
    <location>
        <begin position="81"/>
        <end position="115"/>
    </location>
</feature>
<reference evidence="2 3" key="1">
    <citation type="journal article" date="2016" name="Nat. Commun.">
        <title>Thousands of microbial genomes shed light on interconnected biogeochemical processes in an aquifer system.</title>
        <authorList>
            <person name="Anantharaman K."/>
            <person name="Brown C.T."/>
            <person name="Hug L.A."/>
            <person name="Sharon I."/>
            <person name="Castelle C.J."/>
            <person name="Probst A.J."/>
            <person name="Thomas B.C."/>
            <person name="Singh A."/>
            <person name="Wilkins M.J."/>
            <person name="Karaoz U."/>
            <person name="Brodie E.L."/>
            <person name="Williams K.H."/>
            <person name="Hubbard S.S."/>
            <person name="Banfield J.F."/>
        </authorList>
    </citation>
    <scope>NUCLEOTIDE SEQUENCE [LARGE SCALE GENOMIC DNA]</scope>
</reference>
<dbReference type="SUPFAM" id="SSF51261">
    <property type="entry name" value="Duplicated hybrid motif"/>
    <property type="match status" value="2"/>
</dbReference>
<dbReference type="EMBL" id="MHCJ01000003">
    <property type="protein sequence ID" value="OGY18642.1"/>
    <property type="molecule type" value="Genomic_DNA"/>
</dbReference>
<dbReference type="Proteomes" id="UP000179233">
    <property type="component" value="Unassembled WGS sequence"/>
</dbReference>
<comment type="caution">
    <text evidence="2">The sequence shown here is derived from an EMBL/GenBank/DDBJ whole genome shotgun (WGS) entry which is preliminary data.</text>
</comment>
<proteinExistence type="predicted"/>
<name>A0A1G1VTD1_9BACT</name>
<protein>
    <recommendedName>
        <fullName evidence="4">Peptidase M23 domain-containing protein</fullName>
    </recommendedName>
</protein>
<dbReference type="Gene3D" id="6.10.250.3150">
    <property type="match status" value="1"/>
</dbReference>